<dbReference type="EMBL" id="SRME01000001">
    <property type="protein sequence ID" value="TGG88813.1"/>
    <property type="molecule type" value="Genomic_DNA"/>
</dbReference>
<dbReference type="InterPro" id="IPR005077">
    <property type="entry name" value="Peptidase_C11"/>
</dbReference>
<proteinExistence type="predicted"/>
<dbReference type="Proteomes" id="UP000297288">
    <property type="component" value="Unassembled WGS sequence"/>
</dbReference>
<evidence type="ECO:0000313" key="4">
    <source>
        <dbReference type="Proteomes" id="UP000297288"/>
    </source>
</evidence>
<dbReference type="RefSeq" id="WP_091403264.1">
    <property type="nucleotide sequence ID" value="NZ_FMYV01000003.1"/>
</dbReference>
<dbReference type="PROSITE" id="PS51257">
    <property type="entry name" value="PROKAR_LIPOPROTEIN"/>
    <property type="match status" value="1"/>
</dbReference>
<evidence type="ECO:0000313" key="3">
    <source>
        <dbReference type="Proteomes" id="UP000199322"/>
    </source>
</evidence>
<dbReference type="PANTHER" id="PTHR37835">
    <property type="entry name" value="ALPHA-CLOSTRIPAIN"/>
    <property type="match status" value="1"/>
</dbReference>
<accession>A0A1G6L3N3</accession>
<gene>
    <name evidence="2" type="ORF">E4650_01050</name>
    <name evidence="1" type="ORF">SAMN04488588_0979</name>
</gene>
<dbReference type="PANTHER" id="PTHR37835:SF1">
    <property type="entry name" value="ALPHA-CLOSTRIPAIN"/>
    <property type="match status" value="1"/>
</dbReference>
<dbReference type="Proteomes" id="UP000199322">
    <property type="component" value="Unassembled WGS sequence"/>
</dbReference>
<dbReference type="EMBL" id="FMYV01000003">
    <property type="protein sequence ID" value="SDC37296.1"/>
    <property type="molecule type" value="Genomic_DNA"/>
</dbReference>
<dbReference type="Gene3D" id="3.40.50.11970">
    <property type="match status" value="1"/>
</dbReference>
<dbReference type="Pfam" id="PF03415">
    <property type="entry name" value="Peptidase_C11"/>
    <property type="match status" value="1"/>
</dbReference>
<reference evidence="2 4" key="2">
    <citation type="submission" date="2019-04" db="EMBL/GenBank/DDBJ databases">
        <title>Draft genome sequence data and analysis of a Fermenting Bacterium, Geotoga petraea strain HO-Geo1, isolated from heavy-oil petroleum reservoir in Russia.</title>
        <authorList>
            <person name="Grouzdev D.S."/>
            <person name="Semenova E.M."/>
            <person name="Sokolova D.S."/>
            <person name="Tourova T.P."/>
            <person name="Poltaraus A.B."/>
            <person name="Nazina T.N."/>
        </authorList>
    </citation>
    <scope>NUCLEOTIDE SEQUENCE [LARGE SCALE GENOMIC DNA]</scope>
    <source>
        <strain evidence="2 4">HO-Geo1</strain>
    </source>
</reference>
<name>A0A1G6L3N3_9BACT</name>
<evidence type="ECO:0000313" key="1">
    <source>
        <dbReference type="EMBL" id="SDC37296.1"/>
    </source>
</evidence>
<evidence type="ECO:0008006" key="5">
    <source>
        <dbReference type="Google" id="ProtNLM"/>
    </source>
</evidence>
<dbReference type="AlphaFoldDB" id="A0A1G6L3N3"/>
<sequence>MRKLFFISIIFLSFILTSCISIKKDIDTPLITKSIYDVNFSQYIEFDVEIKSYEIDGITYEMETPSKYIYLNRNVIKGNDSILIKYIDEYGRSWKETISKVYPEFQMFLWGGGDNNLTTGPNYLKKDINEIRNALQNSNSDMVVNVVADFSNDPDTIYNIYSIEGHYYETQESPYYSSEGEINSGNIQLLENYLFEMMSRSQETIKYLDIWNHGDGWLGEHDYNTDYVQKNISIDEGNYNSSLKIKEITQLLKNFQIEFDDKIDVFGTDACDMAFIEIIYEFADEINYYAGSVNEEPGDGWDYTFLKEFDGNLENLLKKQVEYYARSYEKGLDDDFYFYNDKYYAITFSVLKTDGLRDYIKDNLTENLKNILLETSGSIYISPYVANYNKLLDLNLALTDYEDFKEKFIIEKSVESEELLIGEYNYPVDYLSGIGISYKIKSSVLSDYMELQFYNDFIETGLWDFEIYN</sequence>
<protein>
    <recommendedName>
        <fullName evidence="5">Clostripain family protein</fullName>
    </recommendedName>
</protein>
<reference evidence="1 3" key="1">
    <citation type="submission" date="2016-10" db="EMBL/GenBank/DDBJ databases">
        <authorList>
            <person name="de Groot N.N."/>
        </authorList>
    </citation>
    <scope>NUCLEOTIDE SEQUENCE [LARGE SCALE GENOMIC DNA]</scope>
    <source>
        <strain evidence="1 3">WG14</strain>
    </source>
</reference>
<dbReference type="OrthoDB" id="5507507at2"/>
<keyword evidence="3" id="KW-1185">Reference proteome</keyword>
<dbReference type="STRING" id="28234.SAMN04488588_0979"/>
<evidence type="ECO:0000313" key="2">
    <source>
        <dbReference type="EMBL" id="TGG88813.1"/>
    </source>
</evidence>
<organism evidence="1 3">
    <name type="scientific">Geotoga petraea</name>
    <dbReference type="NCBI Taxonomy" id="28234"/>
    <lineage>
        <taxon>Bacteria</taxon>
        <taxon>Thermotogati</taxon>
        <taxon>Thermotogota</taxon>
        <taxon>Thermotogae</taxon>
        <taxon>Petrotogales</taxon>
        <taxon>Petrotogaceae</taxon>
        <taxon>Geotoga</taxon>
    </lineage>
</organism>